<evidence type="ECO:0000259" key="2">
    <source>
        <dbReference type="SMART" id="SM00458"/>
    </source>
</evidence>
<name>A0ABS4XVX8_9ACTN</name>
<dbReference type="SUPFAM" id="SSF50370">
    <property type="entry name" value="Ricin B-like lectins"/>
    <property type="match status" value="1"/>
</dbReference>
<feature type="chain" id="PRO_5047053673" description="Ricin B lectin domain-containing protein" evidence="1">
    <location>
        <begin position="28"/>
        <end position="343"/>
    </location>
</feature>
<dbReference type="GeneID" id="91567041"/>
<protein>
    <recommendedName>
        <fullName evidence="2">Ricin B lectin domain-containing protein</fullName>
    </recommendedName>
</protein>
<gene>
    <name evidence="3" type="ORF">JO379_000142</name>
</gene>
<feature type="signal peptide" evidence="1">
    <location>
        <begin position="1"/>
        <end position="27"/>
    </location>
</feature>
<reference evidence="3 4" key="1">
    <citation type="submission" date="2021-03" db="EMBL/GenBank/DDBJ databases">
        <title>Sequencing the genomes of 1000 actinobacteria strains.</title>
        <authorList>
            <person name="Klenk H.-P."/>
        </authorList>
    </citation>
    <scope>NUCLEOTIDE SEQUENCE [LARGE SCALE GENOMIC DNA]</scope>
    <source>
        <strain evidence="3 4">DSM 41480</strain>
    </source>
</reference>
<dbReference type="RefSeq" id="WP_209513275.1">
    <property type="nucleotide sequence ID" value="NZ_JAGIOH010000001.1"/>
</dbReference>
<dbReference type="InterPro" id="IPR000772">
    <property type="entry name" value="Ricin_B_lectin"/>
</dbReference>
<dbReference type="PROSITE" id="PS50231">
    <property type="entry name" value="RICIN_B_LECTIN"/>
    <property type="match status" value="1"/>
</dbReference>
<feature type="domain" description="Ricin B lectin" evidence="2">
    <location>
        <begin position="36"/>
        <end position="168"/>
    </location>
</feature>
<sequence length="343" mass="36461">MIAAVLATCCVALGLMLSPATTAKAHAAENCASPLQCVTFTSQSNGRTLDVQNGSTGDGAIIVTNSAPGYHQTWRLSVDSSDSSFNIVNNTTGKCIDLSWPALRQQTCKGQQSQKWYFQPVAGADKAFMIRNQSDNSCIDLIASANYNDAWTGKSNCHGAANQRWTTTTEAQNLAVDHAAKQCQKDTSSCTWAVKRTAAAAPLPKVCVSSVWYNNTSEPIAQGFSVTDMTGWSNTIGTHMSTALHAGSMPGVMAVVSSQLDLIQVWQGSKTVNNTVTVSVPPKQYGWVTLSVLAKKVTGTWTFDAHGLPWTAEDTITVPLKDDPTGGATMYVANTSPTFTSCS</sequence>
<keyword evidence="4" id="KW-1185">Reference proteome</keyword>
<evidence type="ECO:0000313" key="3">
    <source>
        <dbReference type="EMBL" id="MBP2400673.1"/>
    </source>
</evidence>
<dbReference type="SMART" id="SM00458">
    <property type="entry name" value="RICIN"/>
    <property type="match status" value="1"/>
</dbReference>
<proteinExistence type="predicted"/>
<dbReference type="InterPro" id="IPR035992">
    <property type="entry name" value="Ricin_B-like_lectins"/>
</dbReference>
<dbReference type="Gene3D" id="2.80.10.50">
    <property type="match status" value="2"/>
</dbReference>
<comment type="caution">
    <text evidence="3">The sequence shown here is derived from an EMBL/GenBank/DDBJ whole genome shotgun (WGS) entry which is preliminary data.</text>
</comment>
<evidence type="ECO:0000256" key="1">
    <source>
        <dbReference type="SAM" id="SignalP"/>
    </source>
</evidence>
<dbReference type="EMBL" id="JAGIOH010000001">
    <property type="protein sequence ID" value="MBP2400673.1"/>
    <property type="molecule type" value="Genomic_DNA"/>
</dbReference>
<organism evidence="3 4">
    <name type="scientific">Streptomyces syringium</name>
    <dbReference type="NCBI Taxonomy" id="76729"/>
    <lineage>
        <taxon>Bacteria</taxon>
        <taxon>Bacillati</taxon>
        <taxon>Actinomycetota</taxon>
        <taxon>Actinomycetes</taxon>
        <taxon>Kitasatosporales</taxon>
        <taxon>Streptomycetaceae</taxon>
        <taxon>Streptomyces</taxon>
    </lineage>
</organism>
<dbReference type="CDD" id="cd00161">
    <property type="entry name" value="beta-trefoil_Ricin-like"/>
    <property type="match status" value="1"/>
</dbReference>
<dbReference type="Pfam" id="PF14200">
    <property type="entry name" value="RicinB_lectin_2"/>
    <property type="match status" value="2"/>
</dbReference>
<evidence type="ECO:0000313" key="4">
    <source>
        <dbReference type="Proteomes" id="UP001519291"/>
    </source>
</evidence>
<accession>A0ABS4XVX8</accession>
<keyword evidence="1" id="KW-0732">Signal</keyword>
<dbReference type="Proteomes" id="UP001519291">
    <property type="component" value="Unassembled WGS sequence"/>
</dbReference>